<dbReference type="InterPro" id="IPR036291">
    <property type="entry name" value="NAD(P)-bd_dom_sf"/>
</dbReference>
<evidence type="ECO:0000313" key="4">
    <source>
        <dbReference type="Proteomes" id="UP000296469"/>
    </source>
</evidence>
<dbReference type="OrthoDB" id="3338687at2"/>
<dbReference type="PANTHER" id="PTHR48079">
    <property type="entry name" value="PROTEIN YEEZ"/>
    <property type="match status" value="1"/>
</dbReference>
<accession>A0A4P7SHT9</accession>
<dbReference type="EMBL" id="CP039291">
    <property type="protein sequence ID" value="QCB93097.1"/>
    <property type="molecule type" value="Genomic_DNA"/>
</dbReference>
<dbReference type="GO" id="GO:0004029">
    <property type="term" value="F:aldehyde dehydrogenase (NAD+) activity"/>
    <property type="evidence" value="ECO:0007669"/>
    <property type="project" value="TreeGrafter"/>
</dbReference>
<feature type="compositionally biased region" description="Basic and acidic residues" evidence="1">
    <location>
        <begin position="128"/>
        <end position="138"/>
    </location>
</feature>
<dbReference type="RefSeq" id="WP_135973495.1">
    <property type="nucleotide sequence ID" value="NZ_CP039291.1"/>
</dbReference>
<keyword evidence="4" id="KW-1185">Reference proteome</keyword>
<proteinExistence type="predicted"/>
<gene>
    <name evidence="3" type="ORF">E5225_05550</name>
</gene>
<evidence type="ECO:0000256" key="1">
    <source>
        <dbReference type="SAM" id="MobiDB-lite"/>
    </source>
</evidence>
<dbReference type="Gene3D" id="3.40.50.720">
    <property type="entry name" value="NAD(P)-binding Rossmann-like Domain"/>
    <property type="match status" value="1"/>
</dbReference>
<dbReference type="Proteomes" id="UP000296469">
    <property type="component" value="Chromosome"/>
</dbReference>
<evidence type="ECO:0000259" key="2">
    <source>
        <dbReference type="Pfam" id="PF01370"/>
    </source>
</evidence>
<dbReference type="GO" id="GO:0005737">
    <property type="term" value="C:cytoplasm"/>
    <property type="evidence" value="ECO:0007669"/>
    <property type="project" value="TreeGrafter"/>
</dbReference>
<name>A0A4P7SHT9_9CELL</name>
<sequence>MRVVVVGASGNLGTAVLRRLRQDATITSLVGVARRAPRQTPPPPYDVEWVQCHIGADGDDEPVVAALAAAFAGANAVVHLAWAIQPSHHRRYQRAVNVLGTRRVVDAARRAGVPHLVVSSSVGVYGPAHDDEPKDERFPTTGVPTSDYSVDKVEQERVLDRAEEEEPGLAIARMRPALVFQHDAGHEIHGIFLGPFVPGRLLDGRVPLLPWPRGVRVQAVHADDLAEAFREAIVRQVRGAFNLAGPGILRGPDVAAVVSQSKLREVPPQLLRAGLLVAWHARVAPVGPGWLDLAASVPVLDTSRAERVLGWRPRYTAAEALRELVDGIASGAGTVSPPLLARHLRA</sequence>
<dbReference type="InterPro" id="IPR001509">
    <property type="entry name" value="Epimerase_deHydtase"/>
</dbReference>
<protein>
    <submittedName>
        <fullName evidence="3">NAD-dependent epimerase/dehydratase family protein</fullName>
    </submittedName>
</protein>
<feature type="region of interest" description="Disordered" evidence="1">
    <location>
        <begin position="124"/>
        <end position="147"/>
    </location>
</feature>
<dbReference type="SUPFAM" id="SSF51735">
    <property type="entry name" value="NAD(P)-binding Rossmann-fold domains"/>
    <property type="match status" value="1"/>
</dbReference>
<organism evidence="3 4">
    <name type="scientific">Cellulomonas shaoxiangyii</name>
    <dbReference type="NCBI Taxonomy" id="2566013"/>
    <lineage>
        <taxon>Bacteria</taxon>
        <taxon>Bacillati</taxon>
        <taxon>Actinomycetota</taxon>
        <taxon>Actinomycetes</taxon>
        <taxon>Micrococcales</taxon>
        <taxon>Cellulomonadaceae</taxon>
        <taxon>Cellulomonas</taxon>
    </lineage>
</organism>
<feature type="domain" description="NAD-dependent epimerase/dehydratase" evidence="2">
    <location>
        <begin position="3"/>
        <end position="242"/>
    </location>
</feature>
<dbReference type="KEGG" id="celz:E5225_05550"/>
<dbReference type="InterPro" id="IPR051783">
    <property type="entry name" value="NAD(P)-dependent_oxidoreduct"/>
</dbReference>
<dbReference type="AlphaFoldDB" id="A0A4P7SHT9"/>
<reference evidence="3 4" key="1">
    <citation type="submission" date="2019-04" db="EMBL/GenBank/DDBJ databases">
        <title>Isolation and identification of Cellulomonas shaoxiangyii sp. Nov. isolated from feces of the Tibetan antelopes (Pantholops hodgsonii) in the Qinghai-Tibet plateau of China.</title>
        <authorList>
            <person name="Tian Z."/>
        </authorList>
    </citation>
    <scope>NUCLEOTIDE SEQUENCE [LARGE SCALE GENOMIC DNA]</scope>
    <source>
        <strain evidence="3 4">Z28</strain>
    </source>
</reference>
<evidence type="ECO:0000313" key="3">
    <source>
        <dbReference type="EMBL" id="QCB93097.1"/>
    </source>
</evidence>
<dbReference type="PANTHER" id="PTHR48079:SF6">
    <property type="entry name" value="NAD(P)-BINDING DOMAIN-CONTAINING PROTEIN-RELATED"/>
    <property type="match status" value="1"/>
</dbReference>
<dbReference type="Pfam" id="PF01370">
    <property type="entry name" value="Epimerase"/>
    <property type="match status" value="1"/>
</dbReference>